<evidence type="ECO:0000313" key="4">
    <source>
        <dbReference type="Proteomes" id="UP000321261"/>
    </source>
</evidence>
<dbReference type="PANTHER" id="PTHR38434:SF1">
    <property type="entry name" value="BLL2549 PROTEIN"/>
    <property type="match status" value="1"/>
</dbReference>
<dbReference type="AlphaFoldDB" id="A0A561SRQ9"/>
<feature type="transmembrane region" description="Helical" evidence="2">
    <location>
        <begin position="417"/>
        <end position="434"/>
    </location>
</feature>
<feature type="transmembrane region" description="Helical" evidence="2">
    <location>
        <begin position="248"/>
        <end position="264"/>
    </location>
</feature>
<sequence>MLLGMGTDPYAAMAAELNLLSRRLDGLGAELLRLRAAERAGTPGTEGFPGAPGWSVPSAAVAAAPVAQGWPGPWGTGGPQNVSEKPPCGPQAPVNQQVPAALGGPLRASRTHSQAPAAPGGGPRAPRRRSQMSGARVLAWTGGGVTLLGVVLLLALAASRDWFSPMGRVTSGVVLGAALIGVALRLHRRTDARVGALALAGTGFATLYLTVAAATARYELLAPTPALLLALLVAACGLGLADRWRAQVLGGGVVVGAAALAPVLAWGWLLVALVLALQLATLPVVLRRRWPVLALVAAAGPAVYGAAVGGLADVAERVPTVAVAIGALVAGLASALPAARLLPAGPVGALVAAAPVAVLATSAAWGGWDGAALVAVAVVALAAFAAVPGTPRAIRVVAVAAAAVGLFQATFLALEGSTATVVLFGQAIVATVLAAQLRARLPLAIGTTYGAIAVLIALGRDAPLERLVRHPAFAGGPLLVGTAVSALVLVFAVAALVAGVRIGLVRPDPASAPLWVPAGVVGLYGVTSLVVTLALLVSDDRGGFTAGHALVTVSWTVVALVLLARGIRRPALRIAGMVLVGSAVAKLVLFDLVALDGLARVAAFLGAGLVLLAAGTRYARLVAEAEAAE</sequence>
<reference evidence="3 4" key="1">
    <citation type="submission" date="2019-06" db="EMBL/GenBank/DDBJ databases">
        <title>Sequencing the genomes of 1000 actinobacteria strains.</title>
        <authorList>
            <person name="Klenk H.-P."/>
        </authorList>
    </citation>
    <scope>NUCLEOTIDE SEQUENCE [LARGE SCALE GENOMIC DNA]</scope>
    <source>
        <strain evidence="3 4">DSM 45671</strain>
    </source>
</reference>
<dbReference type="EMBL" id="VIWU01000001">
    <property type="protein sequence ID" value="TWF77567.1"/>
    <property type="molecule type" value="Genomic_DNA"/>
</dbReference>
<comment type="caution">
    <text evidence="3">The sequence shown here is derived from an EMBL/GenBank/DDBJ whole genome shotgun (WGS) entry which is preliminary data.</text>
</comment>
<feature type="transmembrane region" description="Helical" evidence="2">
    <location>
        <begin position="543"/>
        <end position="564"/>
    </location>
</feature>
<keyword evidence="2" id="KW-1133">Transmembrane helix</keyword>
<feature type="transmembrane region" description="Helical" evidence="2">
    <location>
        <begin position="137"/>
        <end position="157"/>
    </location>
</feature>
<feature type="transmembrane region" description="Helical" evidence="2">
    <location>
        <begin position="293"/>
        <end position="312"/>
    </location>
</feature>
<gene>
    <name evidence="3" type="ORF">FHX44_113479</name>
</gene>
<keyword evidence="4" id="KW-1185">Reference proteome</keyword>
<feature type="transmembrane region" description="Helical" evidence="2">
    <location>
        <begin position="478"/>
        <end position="502"/>
    </location>
</feature>
<keyword evidence="2" id="KW-0812">Transmembrane</keyword>
<keyword evidence="2" id="KW-0472">Membrane</keyword>
<feature type="transmembrane region" description="Helical" evidence="2">
    <location>
        <begin position="394"/>
        <end position="411"/>
    </location>
</feature>
<accession>A0A561SRQ9</accession>
<evidence type="ECO:0000256" key="1">
    <source>
        <dbReference type="SAM" id="MobiDB-lite"/>
    </source>
</evidence>
<dbReference type="PANTHER" id="PTHR38434">
    <property type="entry name" value="BLL2549 PROTEIN"/>
    <property type="match status" value="1"/>
</dbReference>
<feature type="transmembrane region" description="Helical" evidence="2">
    <location>
        <begin position="441"/>
        <end position="458"/>
    </location>
</feature>
<evidence type="ECO:0000313" key="3">
    <source>
        <dbReference type="EMBL" id="TWF77567.1"/>
    </source>
</evidence>
<dbReference type="Pfam" id="PF10101">
    <property type="entry name" value="DUF2339"/>
    <property type="match status" value="1"/>
</dbReference>
<proteinExistence type="predicted"/>
<feature type="transmembrane region" description="Helical" evidence="2">
    <location>
        <begin position="194"/>
        <end position="214"/>
    </location>
</feature>
<feature type="transmembrane region" description="Helical" evidence="2">
    <location>
        <begin position="220"/>
        <end position="241"/>
    </location>
</feature>
<feature type="transmembrane region" description="Helical" evidence="2">
    <location>
        <begin position="514"/>
        <end position="537"/>
    </location>
</feature>
<feature type="transmembrane region" description="Helical" evidence="2">
    <location>
        <begin position="571"/>
        <end position="595"/>
    </location>
</feature>
<name>A0A561SRQ9_9PSEU</name>
<evidence type="ECO:0000256" key="2">
    <source>
        <dbReference type="SAM" id="Phobius"/>
    </source>
</evidence>
<protein>
    <submittedName>
        <fullName evidence="3">Putative membrane protein DUF2339</fullName>
    </submittedName>
</protein>
<dbReference type="Proteomes" id="UP000321261">
    <property type="component" value="Unassembled WGS sequence"/>
</dbReference>
<feature type="transmembrane region" description="Helical" evidence="2">
    <location>
        <begin position="318"/>
        <end position="339"/>
    </location>
</feature>
<feature type="transmembrane region" description="Helical" evidence="2">
    <location>
        <begin position="169"/>
        <end position="187"/>
    </location>
</feature>
<organism evidence="3 4">
    <name type="scientific">Pseudonocardia hierapolitana</name>
    <dbReference type="NCBI Taxonomy" id="1128676"/>
    <lineage>
        <taxon>Bacteria</taxon>
        <taxon>Bacillati</taxon>
        <taxon>Actinomycetota</taxon>
        <taxon>Actinomycetes</taxon>
        <taxon>Pseudonocardiales</taxon>
        <taxon>Pseudonocardiaceae</taxon>
        <taxon>Pseudonocardia</taxon>
    </lineage>
</organism>
<feature type="region of interest" description="Disordered" evidence="1">
    <location>
        <begin position="70"/>
        <end position="133"/>
    </location>
</feature>
<feature type="transmembrane region" description="Helical" evidence="2">
    <location>
        <begin position="371"/>
        <end position="387"/>
    </location>
</feature>
<feature type="transmembrane region" description="Helical" evidence="2">
    <location>
        <begin position="601"/>
        <end position="619"/>
    </location>
</feature>
<dbReference type="InterPro" id="IPR019286">
    <property type="entry name" value="DUF2339_TM"/>
</dbReference>